<evidence type="ECO:0000256" key="1">
    <source>
        <dbReference type="SAM" id="Coils"/>
    </source>
</evidence>
<keyword evidence="1" id="KW-0175">Coiled coil</keyword>
<feature type="compositionally biased region" description="Polar residues" evidence="2">
    <location>
        <begin position="383"/>
        <end position="395"/>
    </location>
</feature>
<reference evidence="3" key="2">
    <citation type="submission" date="2011-02" db="EMBL/GenBank/DDBJ databases">
        <authorList>
            <person name="MacLean D."/>
        </authorList>
    </citation>
    <scope>NUCLEOTIDE SEQUENCE</scope>
</reference>
<accession>F0VZY5</accession>
<name>F0VZY5_9STRA</name>
<evidence type="ECO:0000313" key="3">
    <source>
        <dbReference type="EMBL" id="CCA14356.1"/>
    </source>
</evidence>
<protein>
    <submittedName>
        <fullName evidence="3">Uncharacterized protein AlNc14C3G463</fullName>
    </submittedName>
</protein>
<sequence>MRVNASGSYFEEYMRSNALQKHKVEGNTHSVQKVMTDRNAYLSYLEVQLERVSAACLATQSFEKRLLELEASQNAQDQKLASFSKIIQLNQEYNEQIRTECMESSGALAKSLDTWKEHCSSQLYDQNHRIASMETNLRSLASSTDQVAVQNEHEVAQLRTFLSNEAENGRLAWCAAQKRIQDLKGTQEQFFGHLETIKKSFKNEFEIVQNTAQDKHAKLEVMNEDLHQQFSLWKREKLRDIYSKLQRMDETQASNHDIIGKKIEDELLGSRAETTQMRDMIRKTLDAQQLLGTSIISLQNEMDTRLDQNQAGSNCTDNSIRESWESFREQVEADLRKSEREVRKHIQNLITQLTKSEDHVERLSEKTCSSIKQLRQQVALALPNSQKRPSETQPIQSSSTQRRDRSQEKYYHDTIFKCVAIFVSRFHYWRLT</sequence>
<organism evidence="3">
    <name type="scientific">Albugo laibachii Nc14</name>
    <dbReference type="NCBI Taxonomy" id="890382"/>
    <lineage>
        <taxon>Eukaryota</taxon>
        <taxon>Sar</taxon>
        <taxon>Stramenopiles</taxon>
        <taxon>Oomycota</taxon>
        <taxon>Peronosporomycetes</taxon>
        <taxon>Albuginales</taxon>
        <taxon>Albuginaceae</taxon>
        <taxon>Albugo</taxon>
    </lineage>
</organism>
<feature type="region of interest" description="Disordered" evidence="2">
    <location>
        <begin position="381"/>
        <end position="406"/>
    </location>
</feature>
<dbReference type="HOGENOM" id="CLU_033961_0_0_1"/>
<dbReference type="EMBL" id="FR824048">
    <property type="protein sequence ID" value="CCA14356.1"/>
    <property type="molecule type" value="Genomic_DNA"/>
</dbReference>
<reference evidence="3" key="1">
    <citation type="journal article" date="2011" name="PLoS Biol.">
        <title>Gene gain and loss during evolution of obligate parasitism in the white rust pathogen of Arabidopsis thaliana.</title>
        <authorList>
            <person name="Kemen E."/>
            <person name="Gardiner A."/>
            <person name="Schultz-Larsen T."/>
            <person name="Kemen A.C."/>
            <person name="Balmuth A.L."/>
            <person name="Robert-Seilaniantz A."/>
            <person name="Bailey K."/>
            <person name="Holub E."/>
            <person name="Studholme D.J."/>
            <person name="Maclean D."/>
            <person name="Jones J.D."/>
        </authorList>
    </citation>
    <scope>NUCLEOTIDE SEQUENCE</scope>
</reference>
<feature type="coiled-coil region" evidence="1">
    <location>
        <begin position="328"/>
        <end position="366"/>
    </location>
</feature>
<evidence type="ECO:0000256" key="2">
    <source>
        <dbReference type="SAM" id="MobiDB-lite"/>
    </source>
</evidence>
<gene>
    <name evidence="3" type="primary">AlNc14C3G463</name>
    <name evidence="3" type="ORF">ALNC14_004990</name>
</gene>
<dbReference type="AlphaFoldDB" id="F0VZY5"/>
<proteinExistence type="predicted"/>